<dbReference type="EMBL" id="LXQA010207408">
    <property type="protein sequence ID" value="MCI33781.1"/>
    <property type="molecule type" value="Genomic_DNA"/>
</dbReference>
<proteinExistence type="predicted"/>
<dbReference type="Proteomes" id="UP000265520">
    <property type="component" value="Unassembled WGS sequence"/>
</dbReference>
<comment type="caution">
    <text evidence="1">The sequence shown here is derived from an EMBL/GenBank/DDBJ whole genome shotgun (WGS) entry which is preliminary data.</text>
</comment>
<protein>
    <submittedName>
        <fullName evidence="1">Uncharacterized protein</fullName>
    </submittedName>
</protein>
<organism evidence="1 2">
    <name type="scientific">Trifolium medium</name>
    <dbReference type="NCBI Taxonomy" id="97028"/>
    <lineage>
        <taxon>Eukaryota</taxon>
        <taxon>Viridiplantae</taxon>
        <taxon>Streptophyta</taxon>
        <taxon>Embryophyta</taxon>
        <taxon>Tracheophyta</taxon>
        <taxon>Spermatophyta</taxon>
        <taxon>Magnoliopsida</taxon>
        <taxon>eudicotyledons</taxon>
        <taxon>Gunneridae</taxon>
        <taxon>Pentapetalae</taxon>
        <taxon>rosids</taxon>
        <taxon>fabids</taxon>
        <taxon>Fabales</taxon>
        <taxon>Fabaceae</taxon>
        <taxon>Papilionoideae</taxon>
        <taxon>50 kb inversion clade</taxon>
        <taxon>NPAAA clade</taxon>
        <taxon>Hologalegina</taxon>
        <taxon>IRL clade</taxon>
        <taxon>Trifolieae</taxon>
        <taxon>Trifolium</taxon>
    </lineage>
</organism>
<evidence type="ECO:0000313" key="1">
    <source>
        <dbReference type="EMBL" id="MCI33781.1"/>
    </source>
</evidence>
<accession>A0A392RB20</accession>
<sequence length="59" mass="6703">MLFCSFDPMVETVAMFRMTVQVKCFDEFGGEHDFVDEGTECYVTQGHCRSNGIIVEVES</sequence>
<feature type="non-terminal residue" evidence="1">
    <location>
        <position position="59"/>
    </location>
</feature>
<keyword evidence="2" id="KW-1185">Reference proteome</keyword>
<reference evidence="1 2" key="1">
    <citation type="journal article" date="2018" name="Front. Plant Sci.">
        <title>Red Clover (Trifolium pratense) and Zigzag Clover (T. medium) - A Picture of Genomic Similarities and Differences.</title>
        <authorList>
            <person name="Dluhosova J."/>
            <person name="Istvanek J."/>
            <person name="Nedelnik J."/>
            <person name="Repkova J."/>
        </authorList>
    </citation>
    <scope>NUCLEOTIDE SEQUENCE [LARGE SCALE GENOMIC DNA]</scope>
    <source>
        <strain evidence="2">cv. 10/8</strain>
        <tissue evidence="1">Leaf</tissue>
    </source>
</reference>
<evidence type="ECO:0000313" key="2">
    <source>
        <dbReference type="Proteomes" id="UP000265520"/>
    </source>
</evidence>
<dbReference type="AlphaFoldDB" id="A0A392RB20"/>
<name>A0A392RB20_9FABA</name>